<evidence type="ECO:0000313" key="3">
    <source>
        <dbReference type="EMBL" id="SPC91734.1"/>
    </source>
</evidence>
<sequence length="255" mass="29240">MKGVVAMDASLYAVSEDPRTRFRHQSLLQDFEELQKESEVMKKNLQMMKQKKLTLSAEVRFLRKRYKYLITNQSPKPQPKQDFLQPQKFDTRNTGATKGKKYSKKEAALRHLVLASDLNRKERVYNGVETTLRKPASIFDLNQKARTFNGKEAALPTSAPIFDLNQKERIYSGKDATKRNSTPVFDLNQISTEEEELQADCEPLRSDESKKSLLRGGSDEQHNDMKLSICRNIGSGSNRAGKRKISWQDQVALRV</sequence>
<dbReference type="EMBL" id="OIVN01001247">
    <property type="protein sequence ID" value="SPC91734.1"/>
    <property type="molecule type" value="Genomic_DNA"/>
</dbReference>
<evidence type="ECO:0000256" key="2">
    <source>
        <dbReference type="SAM" id="MobiDB-lite"/>
    </source>
</evidence>
<dbReference type="PANTHER" id="PTHR34807">
    <property type="entry name" value="OS08G0270800 PROTEIN"/>
    <property type="match status" value="1"/>
</dbReference>
<name>A0A2N9FY82_FAGSY</name>
<gene>
    <name evidence="3" type="ORF">FSB_LOCUS19616</name>
</gene>
<feature type="coiled-coil region" evidence="1">
    <location>
        <begin position="24"/>
        <end position="51"/>
    </location>
</feature>
<accession>A0A2N9FY82</accession>
<organism evidence="3">
    <name type="scientific">Fagus sylvatica</name>
    <name type="common">Beechnut</name>
    <dbReference type="NCBI Taxonomy" id="28930"/>
    <lineage>
        <taxon>Eukaryota</taxon>
        <taxon>Viridiplantae</taxon>
        <taxon>Streptophyta</taxon>
        <taxon>Embryophyta</taxon>
        <taxon>Tracheophyta</taxon>
        <taxon>Spermatophyta</taxon>
        <taxon>Magnoliopsida</taxon>
        <taxon>eudicotyledons</taxon>
        <taxon>Gunneridae</taxon>
        <taxon>Pentapetalae</taxon>
        <taxon>rosids</taxon>
        <taxon>fabids</taxon>
        <taxon>Fagales</taxon>
        <taxon>Fagaceae</taxon>
        <taxon>Fagus</taxon>
    </lineage>
</organism>
<dbReference type="PANTHER" id="PTHR34807:SF3">
    <property type="entry name" value="OS08G0270800 PROTEIN"/>
    <property type="match status" value="1"/>
</dbReference>
<protein>
    <submittedName>
        <fullName evidence="3">Uncharacterized protein</fullName>
    </submittedName>
</protein>
<proteinExistence type="predicted"/>
<feature type="region of interest" description="Disordered" evidence="2">
    <location>
        <begin position="73"/>
        <end position="102"/>
    </location>
</feature>
<evidence type="ECO:0000256" key="1">
    <source>
        <dbReference type="SAM" id="Coils"/>
    </source>
</evidence>
<reference evidence="3" key="1">
    <citation type="submission" date="2018-02" db="EMBL/GenBank/DDBJ databases">
        <authorList>
            <person name="Cohen D.B."/>
            <person name="Kent A.D."/>
        </authorList>
    </citation>
    <scope>NUCLEOTIDE SEQUENCE</scope>
</reference>
<keyword evidence="1" id="KW-0175">Coiled coil</keyword>
<dbReference type="AlphaFoldDB" id="A0A2N9FY82"/>